<keyword evidence="7" id="KW-1185">Reference proteome</keyword>
<evidence type="ECO:0000259" key="5">
    <source>
        <dbReference type="SMART" id="SM00478"/>
    </source>
</evidence>
<dbReference type="Pfam" id="PF00730">
    <property type="entry name" value="HhH-GPD"/>
    <property type="match status" value="1"/>
</dbReference>
<evidence type="ECO:0000313" key="6">
    <source>
        <dbReference type="EMBL" id="TXB63021.1"/>
    </source>
</evidence>
<gene>
    <name evidence="6" type="ORF">FRY97_10970</name>
</gene>
<dbReference type="GO" id="GO:0006307">
    <property type="term" value="P:DNA alkylation repair"/>
    <property type="evidence" value="ECO:0007669"/>
    <property type="project" value="TreeGrafter"/>
</dbReference>
<name>A0A5C6RKT5_9BACT</name>
<dbReference type="AlphaFoldDB" id="A0A5C6RKT5"/>
<dbReference type="GO" id="GO:0032131">
    <property type="term" value="F:alkylated DNA binding"/>
    <property type="evidence" value="ECO:0007669"/>
    <property type="project" value="TreeGrafter"/>
</dbReference>
<dbReference type="PANTHER" id="PTHR43003">
    <property type="entry name" value="DNA-3-METHYLADENINE GLYCOSYLASE"/>
    <property type="match status" value="1"/>
</dbReference>
<evidence type="ECO:0000313" key="7">
    <source>
        <dbReference type="Proteomes" id="UP000321580"/>
    </source>
</evidence>
<protein>
    <recommendedName>
        <fullName evidence="2">DNA-3-methyladenine glycosylase II</fullName>
        <ecNumber evidence="2">3.2.2.21</ecNumber>
    </recommendedName>
</protein>
<dbReference type="GO" id="GO:0008725">
    <property type="term" value="F:DNA-3-methyladenine glycosylase activity"/>
    <property type="evidence" value="ECO:0007669"/>
    <property type="project" value="TreeGrafter"/>
</dbReference>
<dbReference type="GO" id="GO:0043916">
    <property type="term" value="F:DNA-7-methylguanine glycosylase activity"/>
    <property type="evidence" value="ECO:0007669"/>
    <property type="project" value="TreeGrafter"/>
</dbReference>
<dbReference type="Proteomes" id="UP000321580">
    <property type="component" value="Unassembled WGS sequence"/>
</dbReference>
<dbReference type="GO" id="GO:0006285">
    <property type="term" value="P:base-excision repair, AP site formation"/>
    <property type="evidence" value="ECO:0007669"/>
    <property type="project" value="TreeGrafter"/>
</dbReference>
<dbReference type="SMART" id="SM00478">
    <property type="entry name" value="ENDO3c"/>
    <property type="match status" value="1"/>
</dbReference>
<feature type="domain" description="HhH-GPD" evidence="5">
    <location>
        <begin position="42"/>
        <end position="196"/>
    </location>
</feature>
<dbReference type="EC" id="3.2.2.21" evidence="2"/>
<dbReference type="Gene3D" id="1.10.1670.40">
    <property type="match status" value="1"/>
</dbReference>
<dbReference type="Gene3D" id="1.10.340.30">
    <property type="entry name" value="Hypothetical protein, domain 2"/>
    <property type="match status" value="1"/>
</dbReference>
<dbReference type="RefSeq" id="WP_147167576.1">
    <property type="nucleotide sequence ID" value="NZ_VOOR01000020.1"/>
</dbReference>
<dbReference type="InterPro" id="IPR051912">
    <property type="entry name" value="Alkylbase_DNA_Glycosylase/TA"/>
</dbReference>
<evidence type="ECO:0000256" key="3">
    <source>
        <dbReference type="ARBA" id="ARBA00022763"/>
    </source>
</evidence>
<keyword evidence="3" id="KW-0227">DNA damage</keyword>
<comment type="caution">
    <text evidence="6">The sequence shown here is derived from an EMBL/GenBank/DDBJ whole genome shotgun (WGS) entry which is preliminary data.</text>
</comment>
<dbReference type="InterPro" id="IPR003265">
    <property type="entry name" value="HhH-GPD_domain"/>
</dbReference>
<keyword evidence="4" id="KW-0234">DNA repair</keyword>
<sequence length="198" mass="22608">MTKEIFAHLHQDKQLRPALHPPALPPLELSPDLYKGLLRAIVFQQLSGKAAMTIHNRFLALFPDGYPQASLLLGLPDEALRGAGLSRQKMGYLRNVAAFFQEHEADRLLQWTDEELLSALTSIKGVGVWTVQMILLFNLGRPDIFPEKDLGIQKAMQQLYGLEGKGRALERAMAEQAEQWRPYRSYATRLLWRFLDNR</sequence>
<dbReference type="SUPFAM" id="SSF48150">
    <property type="entry name" value="DNA-glycosylase"/>
    <property type="match status" value="1"/>
</dbReference>
<accession>A0A5C6RKT5</accession>
<dbReference type="EMBL" id="VOOR01000020">
    <property type="protein sequence ID" value="TXB63021.1"/>
    <property type="molecule type" value="Genomic_DNA"/>
</dbReference>
<evidence type="ECO:0000256" key="4">
    <source>
        <dbReference type="ARBA" id="ARBA00023204"/>
    </source>
</evidence>
<reference evidence="6 7" key="1">
    <citation type="submission" date="2019-08" db="EMBL/GenBank/DDBJ databases">
        <title>Genome of Phaeodactylibacter luteus.</title>
        <authorList>
            <person name="Bowman J.P."/>
        </authorList>
    </citation>
    <scope>NUCLEOTIDE SEQUENCE [LARGE SCALE GENOMIC DNA]</scope>
    <source>
        <strain evidence="6 7">KCTC 42180</strain>
    </source>
</reference>
<dbReference type="InterPro" id="IPR011257">
    <property type="entry name" value="DNA_glycosylase"/>
</dbReference>
<evidence type="ECO:0000256" key="1">
    <source>
        <dbReference type="ARBA" id="ARBA00000086"/>
    </source>
</evidence>
<organism evidence="6 7">
    <name type="scientific">Phaeodactylibacter luteus</name>
    <dbReference type="NCBI Taxonomy" id="1564516"/>
    <lineage>
        <taxon>Bacteria</taxon>
        <taxon>Pseudomonadati</taxon>
        <taxon>Bacteroidota</taxon>
        <taxon>Saprospiria</taxon>
        <taxon>Saprospirales</taxon>
        <taxon>Haliscomenobacteraceae</taxon>
        <taxon>Phaeodactylibacter</taxon>
    </lineage>
</organism>
<dbReference type="OrthoDB" id="9785929at2"/>
<dbReference type="CDD" id="cd00056">
    <property type="entry name" value="ENDO3c"/>
    <property type="match status" value="1"/>
</dbReference>
<dbReference type="PANTHER" id="PTHR43003:SF5">
    <property type="entry name" value="DNA-3-METHYLADENINE GLYCOSYLASE"/>
    <property type="match status" value="1"/>
</dbReference>
<dbReference type="GO" id="GO:0032993">
    <property type="term" value="C:protein-DNA complex"/>
    <property type="evidence" value="ECO:0007669"/>
    <property type="project" value="TreeGrafter"/>
</dbReference>
<evidence type="ECO:0000256" key="2">
    <source>
        <dbReference type="ARBA" id="ARBA00012000"/>
    </source>
</evidence>
<comment type="catalytic activity">
    <reaction evidence="1">
        <text>Hydrolysis of alkylated DNA, releasing 3-methyladenine, 3-methylguanine, 7-methylguanine and 7-methyladenine.</text>
        <dbReference type="EC" id="3.2.2.21"/>
    </reaction>
</comment>
<proteinExistence type="predicted"/>